<reference evidence="2 3" key="1">
    <citation type="submission" date="2019-12" db="EMBL/GenBank/DDBJ databases">
        <title>Novel species isolated from a subtropical stream in China.</title>
        <authorList>
            <person name="Lu H."/>
        </authorList>
    </citation>
    <scope>NUCLEOTIDE SEQUENCE [LARGE SCALE GENOMIC DNA]</scope>
    <source>
        <strain evidence="2 3">DS3</strain>
    </source>
</reference>
<feature type="transmembrane region" description="Helical" evidence="1">
    <location>
        <begin position="155"/>
        <end position="173"/>
    </location>
</feature>
<sequence length="207" mass="22191">MTLPDLVLQGTYGRLAWAVVFAAAFAALLPASLQRSRRAVALLLASLMLLMMLPGQYSPAYWIALAVQWPSGLLAGLCLVRLARPWRAAGAEEGMPLLMAAALALLGLLLYLDALGMVHLGLYYWGFGPRAAPLLALALMALCAAGIARGIKQAHLFALLGALALFAVLRLPTGNLWDALLDPLLWIWAVVSLAIKTIKIKQGVVQW</sequence>
<organism evidence="2 3">
    <name type="scientific">Pseudoduganella guangdongensis</name>
    <dbReference type="NCBI Taxonomy" id="2692179"/>
    <lineage>
        <taxon>Bacteria</taxon>
        <taxon>Pseudomonadati</taxon>
        <taxon>Pseudomonadota</taxon>
        <taxon>Betaproteobacteria</taxon>
        <taxon>Burkholderiales</taxon>
        <taxon>Oxalobacteraceae</taxon>
        <taxon>Telluria group</taxon>
        <taxon>Pseudoduganella</taxon>
    </lineage>
</organism>
<feature type="transmembrane region" description="Helical" evidence="1">
    <location>
        <begin position="61"/>
        <end position="83"/>
    </location>
</feature>
<keyword evidence="1" id="KW-1133">Transmembrane helix</keyword>
<evidence type="ECO:0000313" key="2">
    <source>
        <dbReference type="EMBL" id="MYN02932.1"/>
    </source>
</evidence>
<proteinExistence type="predicted"/>
<feature type="transmembrane region" description="Helical" evidence="1">
    <location>
        <begin position="39"/>
        <end position="55"/>
    </location>
</feature>
<evidence type="ECO:0000313" key="3">
    <source>
        <dbReference type="Proteomes" id="UP000448575"/>
    </source>
</evidence>
<dbReference type="RefSeq" id="WP_161025918.1">
    <property type="nucleotide sequence ID" value="NZ_WWCJ01000008.1"/>
</dbReference>
<dbReference type="AlphaFoldDB" id="A0A6N9HIS8"/>
<name>A0A6N9HIS8_9BURK</name>
<keyword evidence="1" id="KW-0472">Membrane</keyword>
<protein>
    <submittedName>
        <fullName evidence="2">Uncharacterized protein</fullName>
    </submittedName>
</protein>
<gene>
    <name evidence="2" type="ORF">GTP41_12555</name>
</gene>
<dbReference type="Proteomes" id="UP000448575">
    <property type="component" value="Unassembled WGS sequence"/>
</dbReference>
<dbReference type="EMBL" id="WWCJ01000008">
    <property type="protein sequence ID" value="MYN02932.1"/>
    <property type="molecule type" value="Genomic_DNA"/>
</dbReference>
<evidence type="ECO:0000256" key="1">
    <source>
        <dbReference type="SAM" id="Phobius"/>
    </source>
</evidence>
<comment type="caution">
    <text evidence="2">The sequence shown here is derived from an EMBL/GenBank/DDBJ whole genome shotgun (WGS) entry which is preliminary data.</text>
</comment>
<keyword evidence="3" id="KW-1185">Reference proteome</keyword>
<feature type="transmembrane region" description="Helical" evidence="1">
    <location>
        <begin position="95"/>
        <end position="125"/>
    </location>
</feature>
<feature type="transmembrane region" description="Helical" evidence="1">
    <location>
        <begin position="12"/>
        <end position="32"/>
    </location>
</feature>
<feature type="transmembrane region" description="Helical" evidence="1">
    <location>
        <begin position="131"/>
        <end position="148"/>
    </location>
</feature>
<accession>A0A6N9HIS8</accession>
<keyword evidence="1" id="KW-0812">Transmembrane</keyword>